<dbReference type="EMBL" id="JAYKXP010000024">
    <property type="protein sequence ID" value="KAK7045600.1"/>
    <property type="molecule type" value="Genomic_DNA"/>
</dbReference>
<evidence type="ECO:0000256" key="1">
    <source>
        <dbReference type="ARBA" id="ARBA00002957"/>
    </source>
</evidence>
<keyword evidence="5 8" id="KW-0812">Transmembrane</keyword>
<comment type="caution">
    <text evidence="10">The sequence shown here is derived from an EMBL/GenBank/DDBJ whole genome shotgun (WGS) entry which is preliminary data.</text>
</comment>
<organism evidence="10 11">
    <name type="scientific">Paramarasmius palmivorus</name>
    <dbReference type="NCBI Taxonomy" id="297713"/>
    <lineage>
        <taxon>Eukaryota</taxon>
        <taxon>Fungi</taxon>
        <taxon>Dikarya</taxon>
        <taxon>Basidiomycota</taxon>
        <taxon>Agaricomycotina</taxon>
        <taxon>Agaricomycetes</taxon>
        <taxon>Agaricomycetidae</taxon>
        <taxon>Agaricales</taxon>
        <taxon>Marasmiineae</taxon>
        <taxon>Marasmiaceae</taxon>
        <taxon>Paramarasmius</taxon>
    </lineage>
</organism>
<feature type="transmembrane region" description="Helical" evidence="8">
    <location>
        <begin position="454"/>
        <end position="474"/>
    </location>
</feature>
<evidence type="ECO:0000256" key="5">
    <source>
        <dbReference type="ARBA" id="ARBA00022692"/>
    </source>
</evidence>
<feature type="transmembrane region" description="Helical" evidence="8">
    <location>
        <begin position="113"/>
        <end position="138"/>
    </location>
</feature>
<feature type="transmembrane region" description="Helical" evidence="8">
    <location>
        <begin position="145"/>
        <end position="167"/>
    </location>
</feature>
<evidence type="ECO:0000256" key="8">
    <source>
        <dbReference type="RuleBase" id="RU368066"/>
    </source>
</evidence>
<evidence type="ECO:0000256" key="2">
    <source>
        <dbReference type="ARBA" id="ARBA00004141"/>
    </source>
</evidence>
<feature type="transmembrane region" description="Helical" evidence="8">
    <location>
        <begin position="173"/>
        <end position="191"/>
    </location>
</feature>
<comment type="function">
    <text evidence="1 8">Probably involved in transport through the plasma membrane.</text>
</comment>
<protein>
    <recommendedName>
        <fullName evidence="4 8">Protein PNS1</fullName>
    </recommendedName>
</protein>
<comment type="subcellular location">
    <subcellularLocation>
        <location evidence="8">Cell membrane</location>
        <topology evidence="8">Multi-pass membrane protein</topology>
    </subcellularLocation>
    <subcellularLocation>
        <location evidence="2">Membrane</location>
        <topology evidence="2">Multi-pass membrane protein</topology>
    </subcellularLocation>
</comment>
<keyword evidence="6 8" id="KW-1133">Transmembrane helix</keyword>
<sequence length="521" mass="56257">MSGWNRLPNQWGSQPPQGYQNAPYPGPTPAYGQTYAPPPQESYGGYGGDGKDPYANDRFKPKKSINDPIFLGLFILQFLGFAALSGIAINSWVKSGGLGGGVGKGRSGTAVTLNASTVYLLLLVTAAALLLSTAYLMLTRAFTKMIMHITLILSIILNIAICIYYWITKYYSGAIIFTIIALFSVLSYWGFKSRIPLASLLLQVVMDVSKHHKSVYVVAFTSLILQAALSVWYVFTSIAIYSKWTPNSPSCSAGGCSSGKVAGLIFFATFSYLWTSQVIGNVALATLAGGPYGAWYYFGPRSAGEMPDHPTISAFARASTYSLGSIAFGSLIVTILELIKMILNAIQHSANADGHPVEACLACCAACIIGCIQSAVEYFNRYAYIEIALYGKPYIEAAKDTWRLFKDRGIDALVNDSLVGMTMTWGAYAVGMFCSLFAYLYLRYTAPAYNANGQYTAPVILFAFLIGLTCSLTMTSAIEAGVSTIFVGLGEDPQVLAIRAPELFNMIADTYPDVVQGVPRP</sequence>
<reference evidence="10 11" key="1">
    <citation type="submission" date="2024-01" db="EMBL/GenBank/DDBJ databases">
        <title>A draft genome for a cacao thread blight-causing isolate of Paramarasmius palmivorus.</title>
        <authorList>
            <person name="Baruah I.K."/>
            <person name="Bukari Y."/>
            <person name="Amoako-Attah I."/>
            <person name="Meinhardt L.W."/>
            <person name="Bailey B.A."/>
            <person name="Cohen S.P."/>
        </authorList>
    </citation>
    <scope>NUCLEOTIDE SEQUENCE [LARGE SCALE GENOMIC DNA]</scope>
    <source>
        <strain evidence="10 11">GH-12</strain>
    </source>
</reference>
<feature type="transmembrane region" description="Helical" evidence="8">
    <location>
        <begin position="252"/>
        <end position="273"/>
    </location>
</feature>
<keyword evidence="7 8" id="KW-0472">Membrane</keyword>
<evidence type="ECO:0000256" key="9">
    <source>
        <dbReference type="SAM" id="MobiDB-lite"/>
    </source>
</evidence>
<dbReference type="Proteomes" id="UP001383192">
    <property type="component" value="Unassembled WGS sequence"/>
</dbReference>
<feature type="transmembrane region" description="Helical" evidence="8">
    <location>
        <begin position="318"/>
        <end position="339"/>
    </location>
</feature>
<dbReference type="PANTHER" id="PTHR12385">
    <property type="entry name" value="CHOLINE TRANSPORTER-LIKE (SLC FAMILY 44)"/>
    <property type="match status" value="1"/>
</dbReference>
<feature type="transmembrane region" description="Helical" evidence="8">
    <location>
        <begin position="69"/>
        <end position="93"/>
    </location>
</feature>
<feature type="compositionally biased region" description="Polar residues" evidence="9">
    <location>
        <begin position="7"/>
        <end position="20"/>
    </location>
</feature>
<keyword evidence="11" id="KW-1185">Reference proteome</keyword>
<evidence type="ECO:0000256" key="4">
    <source>
        <dbReference type="ARBA" id="ARBA00015388"/>
    </source>
</evidence>
<proteinExistence type="inferred from homology"/>
<feature type="transmembrane region" description="Helical" evidence="8">
    <location>
        <begin position="278"/>
        <end position="298"/>
    </location>
</feature>
<evidence type="ECO:0000256" key="7">
    <source>
        <dbReference type="ARBA" id="ARBA00023136"/>
    </source>
</evidence>
<comment type="similarity">
    <text evidence="3 8">Belongs to the CTL (choline transporter-like) family.</text>
</comment>
<accession>A0AAW0D247</accession>
<name>A0AAW0D247_9AGAR</name>
<dbReference type="InterPro" id="IPR007603">
    <property type="entry name" value="Choline_transptr-like"/>
</dbReference>
<feature type="region of interest" description="Disordered" evidence="9">
    <location>
        <begin position="1"/>
        <end position="48"/>
    </location>
</feature>
<dbReference type="GO" id="GO:0022857">
    <property type="term" value="F:transmembrane transporter activity"/>
    <property type="evidence" value="ECO:0007669"/>
    <property type="project" value="UniProtKB-UniRule"/>
</dbReference>
<feature type="transmembrane region" description="Helical" evidence="8">
    <location>
        <begin position="215"/>
        <end position="240"/>
    </location>
</feature>
<evidence type="ECO:0000313" key="10">
    <source>
        <dbReference type="EMBL" id="KAK7045600.1"/>
    </source>
</evidence>
<feature type="transmembrane region" description="Helical" evidence="8">
    <location>
        <begin position="425"/>
        <end position="442"/>
    </location>
</feature>
<dbReference type="AlphaFoldDB" id="A0AAW0D247"/>
<evidence type="ECO:0000256" key="3">
    <source>
        <dbReference type="ARBA" id="ARBA00007168"/>
    </source>
</evidence>
<evidence type="ECO:0000313" key="11">
    <source>
        <dbReference type="Proteomes" id="UP001383192"/>
    </source>
</evidence>
<dbReference type="Pfam" id="PF04515">
    <property type="entry name" value="Choline_transpo"/>
    <property type="match status" value="1"/>
</dbReference>
<gene>
    <name evidence="10" type="primary">PNS1</name>
    <name evidence="10" type="ORF">VNI00_007432</name>
</gene>
<dbReference type="GO" id="GO:0005886">
    <property type="term" value="C:plasma membrane"/>
    <property type="evidence" value="ECO:0007669"/>
    <property type="project" value="UniProtKB-SubCell"/>
</dbReference>
<evidence type="ECO:0000256" key="6">
    <source>
        <dbReference type="ARBA" id="ARBA00022989"/>
    </source>
</evidence>
<dbReference type="PANTHER" id="PTHR12385:SF4">
    <property type="entry name" value="PROTEIN PNS1"/>
    <property type="match status" value="1"/>
</dbReference>